<feature type="region of interest" description="Disordered" evidence="15">
    <location>
        <begin position="1"/>
        <end position="26"/>
    </location>
</feature>
<feature type="compositionally biased region" description="Polar residues" evidence="15">
    <location>
        <begin position="1"/>
        <end position="11"/>
    </location>
</feature>
<dbReference type="SUPFAM" id="SSF54197">
    <property type="entry name" value="HIT-like"/>
    <property type="match status" value="2"/>
</dbReference>
<accession>A0A367JMB9</accession>
<keyword evidence="11 14" id="KW-0299">Galactose metabolism</keyword>
<dbReference type="InterPro" id="IPR036265">
    <property type="entry name" value="HIT-like_sf"/>
</dbReference>
<comment type="cofactor">
    <cofactor evidence="2">
        <name>Zn(2+)</name>
        <dbReference type="ChEBI" id="CHEBI:29105"/>
    </cofactor>
</comment>
<dbReference type="GO" id="GO:0006351">
    <property type="term" value="P:DNA-templated transcription"/>
    <property type="evidence" value="ECO:0007669"/>
    <property type="project" value="InterPro"/>
</dbReference>
<evidence type="ECO:0000313" key="18">
    <source>
        <dbReference type="Proteomes" id="UP000252139"/>
    </source>
</evidence>
<dbReference type="Pfam" id="PF01087">
    <property type="entry name" value="GalP_UDP_transf"/>
    <property type="match status" value="1"/>
</dbReference>
<comment type="catalytic activity">
    <reaction evidence="1 14">
        <text>alpha-D-galactose 1-phosphate + UDP-alpha-D-glucose = alpha-D-glucose 1-phosphate + UDP-alpha-D-galactose</text>
        <dbReference type="Rhea" id="RHEA:13989"/>
        <dbReference type="ChEBI" id="CHEBI:58336"/>
        <dbReference type="ChEBI" id="CHEBI:58601"/>
        <dbReference type="ChEBI" id="CHEBI:58885"/>
        <dbReference type="ChEBI" id="CHEBI:66914"/>
        <dbReference type="EC" id="2.7.7.12"/>
    </reaction>
</comment>
<dbReference type="Pfam" id="PF02744">
    <property type="entry name" value="GalP_UDP_tr_C"/>
    <property type="match status" value="1"/>
</dbReference>
<dbReference type="GO" id="GO:0008108">
    <property type="term" value="F:UDP-glucose:hexose-1-phosphate uridylyltransferase activity"/>
    <property type="evidence" value="ECO:0007669"/>
    <property type="project" value="UniProtKB-EC"/>
</dbReference>
<evidence type="ECO:0000256" key="6">
    <source>
        <dbReference type="ARBA" id="ARBA00016340"/>
    </source>
</evidence>
<dbReference type="PROSITE" id="PS00463">
    <property type="entry name" value="ZN2_CY6_FUNGAL_1"/>
    <property type="match status" value="1"/>
</dbReference>
<evidence type="ECO:0000256" key="5">
    <source>
        <dbReference type="ARBA" id="ARBA00012384"/>
    </source>
</evidence>
<dbReference type="CDD" id="cd12148">
    <property type="entry name" value="fungal_TF_MHR"/>
    <property type="match status" value="1"/>
</dbReference>
<name>A0A367JMB9_RHIAZ</name>
<dbReference type="CDD" id="cd00067">
    <property type="entry name" value="GAL4"/>
    <property type="match status" value="1"/>
</dbReference>
<dbReference type="Gene3D" id="4.10.240.10">
    <property type="entry name" value="Zn(2)-C6 fungal-type DNA-binding domain"/>
    <property type="match status" value="1"/>
</dbReference>
<dbReference type="SMART" id="SM00906">
    <property type="entry name" value="Fungal_trans"/>
    <property type="match status" value="1"/>
</dbReference>
<dbReference type="OrthoDB" id="418412at2759"/>
<evidence type="ECO:0000256" key="12">
    <source>
        <dbReference type="ARBA" id="ARBA00023242"/>
    </source>
</evidence>
<keyword evidence="9 14" id="KW-0479">Metal-binding</keyword>
<dbReference type="PANTHER" id="PTHR11943">
    <property type="entry name" value="GALACTOSE-1-PHOSPHATE URIDYLYLTRANSFERASE"/>
    <property type="match status" value="1"/>
</dbReference>
<evidence type="ECO:0000256" key="4">
    <source>
        <dbReference type="ARBA" id="ARBA00010951"/>
    </source>
</evidence>
<dbReference type="GO" id="GO:0033499">
    <property type="term" value="P:galactose catabolic process via UDP-galactose, Leloir pathway"/>
    <property type="evidence" value="ECO:0007669"/>
    <property type="project" value="TreeGrafter"/>
</dbReference>
<dbReference type="Pfam" id="PF04082">
    <property type="entry name" value="Fungal_trans"/>
    <property type="match status" value="1"/>
</dbReference>
<feature type="region of interest" description="Disordered" evidence="15">
    <location>
        <begin position="657"/>
        <end position="676"/>
    </location>
</feature>
<reference evidence="17 18" key="1">
    <citation type="journal article" date="2018" name="G3 (Bethesda)">
        <title>Phylogenetic and Phylogenomic Definition of Rhizopus Species.</title>
        <authorList>
            <person name="Gryganskyi A.P."/>
            <person name="Golan J."/>
            <person name="Dolatabadi S."/>
            <person name="Mondo S."/>
            <person name="Robb S."/>
            <person name="Idnurm A."/>
            <person name="Muszewska A."/>
            <person name="Steczkiewicz K."/>
            <person name="Masonjones S."/>
            <person name="Liao H.L."/>
            <person name="Gajdeczka M.T."/>
            <person name="Anike F."/>
            <person name="Vuek A."/>
            <person name="Anishchenko I.M."/>
            <person name="Voigt K."/>
            <person name="de Hoog G.S."/>
            <person name="Smith M.E."/>
            <person name="Heitman J."/>
            <person name="Vilgalys R."/>
            <person name="Stajich J.E."/>
        </authorList>
    </citation>
    <scope>NUCLEOTIDE SEQUENCE [LARGE SCALE GENOMIC DNA]</scope>
    <source>
        <strain evidence="17 18">CBS 357.93</strain>
    </source>
</reference>
<dbReference type="InterPro" id="IPR005849">
    <property type="entry name" value="GalP_Utransf_N"/>
</dbReference>
<dbReference type="STRING" id="86630.A0A367JMB9"/>
<evidence type="ECO:0000256" key="10">
    <source>
        <dbReference type="ARBA" id="ARBA00022833"/>
    </source>
</evidence>
<dbReference type="GO" id="GO:0008270">
    <property type="term" value="F:zinc ion binding"/>
    <property type="evidence" value="ECO:0007669"/>
    <property type="project" value="InterPro"/>
</dbReference>
<sequence length="980" mass="112702">MQPITSPQASEHNVDSRDRKRQKRNRACDLCRRKKTRCDHDPAYPNIACSSCRNYEKECTFSEPTKKRGPSKGYVEGLESRLKRVEELLVNMLQDMPPNEIADVTAELEKDSDAYKKPSEENKDAYFFAGSSSGYYLLSRLFPQDQSHPLNQMFPKPINNNDDLIIKRPSELSSSSSGNNQDWKLPPKGLMDYLLNVYFERVNKFLPILDKDEFYKLYEREGSQSSQVTPIALTTCCKVIKMLDKNHPIFAEYGVEKEALKKDLTFQLHLHHMPDFLEPKVQSIQLLLLNAAHSESWLTQGEAWLSVSIAIKMAQDLGLHRASFKPQGLSKAELEARKRLWWSAYILDRCVCAAVARPLTISDADCDIDYPESPDHFHYLAKLASIHGESIRALRSPKIQVLPDKSQRIENICRFIQQKLVEWKNNLPSHLQISDEEFDQISQSDSINPALKEKLENGGAGQLYFAYTAAHLSVNKYLFSTNIDQSSVTSACQELIRKAFYTLSYINVEFLLSFWCFSSYFLTEILTIIFINCKSPDPAIASEAKYYNEKLKSFYRHLEETLEQPSLVPYIDLIFKLGSGSLEDKEKDNNSQNALGDEFLHQTSLINNINGLEWSEIAKLLFEIDQGSDGAKFINNSHRRYNPLTKSWVLCSPHRTQRPWQGQQEGDQSEERPQYDPQCYLCPGNQRANGESNPKYEATFRFPNDFAAVKTDQPALEATDDDLIRVEGVRGECHVICFSPRHDLTLAEMSIEEIEKVVDIWTSSYLDMQQNPVIKHVQIFENKGAAMGCSNPHPHGQMWCTESIPEEPQKELIALHEYNQKHGGKKCLLCDYAQREMNDPERKRTVFENDTFLVVVPFWAVWPFEVMVLPKVHIASLPEMDDKQKHDLADAVRRITCRYDNLFKTSFPYSMGIHQKPLQGEYDYAHLHLHYYPPLLRSATVRKFLVGFEMLGEPQRDLTPEQAAARLRELPEVHYKEVAN</sequence>
<evidence type="ECO:0000256" key="8">
    <source>
        <dbReference type="ARBA" id="ARBA00022695"/>
    </source>
</evidence>
<keyword evidence="10" id="KW-0862">Zinc</keyword>
<evidence type="ECO:0000256" key="2">
    <source>
        <dbReference type="ARBA" id="ARBA00001947"/>
    </source>
</evidence>
<evidence type="ECO:0000256" key="14">
    <source>
        <dbReference type="RuleBase" id="RU000506"/>
    </source>
</evidence>
<dbReference type="SUPFAM" id="SSF57701">
    <property type="entry name" value="Zn2/Cys6 DNA-binding domain"/>
    <property type="match status" value="1"/>
</dbReference>
<dbReference type="NCBIfam" id="NF008724">
    <property type="entry name" value="PRK11720.1"/>
    <property type="match status" value="1"/>
</dbReference>
<dbReference type="GO" id="GO:0005737">
    <property type="term" value="C:cytoplasm"/>
    <property type="evidence" value="ECO:0007669"/>
    <property type="project" value="TreeGrafter"/>
</dbReference>
<dbReference type="InterPro" id="IPR019779">
    <property type="entry name" value="GalP_UDPtransf1_His-AS"/>
</dbReference>
<dbReference type="InterPro" id="IPR007219">
    <property type="entry name" value="XnlR_reg_dom"/>
</dbReference>
<proteinExistence type="inferred from homology"/>
<gene>
    <name evidence="17" type="primary">GAL7_1</name>
    <name evidence="17" type="ORF">CU097_008057</name>
</gene>
<dbReference type="UniPathway" id="UPA00214"/>
<evidence type="ECO:0000259" key="16">
    <source>
        <dbReference type="PROSITE" id="PS50048"/>
    </source>
</evidence>
<dbReference type="SMART" id="SM00066">
    <property type="entry name" value="GAL4"/>
    <property type="match status" value="1"/>
</dbReference>
<evidence type="ECO:0000256" key="13">
    <source>
        <dbReference type="ARBA" id="ARBA00023277"/>
    </source>
</evidence>
<comment type="similarity">
    <text evidence="4 14">Belongs to the galactose-1-phosphate uridylyltransferase type 1 family.</text>
</comment>
<dbReference type="InterPro" id="IPR036864">
    <property type="entry name" value="Zn2-C6_fun-type_DNA-bd_sf"/>
</dbReference>
<keyword evidence="12" id="KW-0539">Nucleus</keyword>
<evidence type="ECO:0000256" key="9">
    <source>
        <dbReference type="ARBA" id="ARBA00022723"/>
    </source>
</evidence>
<dbReference type="EC" id="2.7.7.12" evidence="5 14"/>
<evidence type="ECO:0000256" key="1">
    <source>
        <dbReference type="ARBA" id="ARBA00001107"/>
    </source>
</evidence>
<dbReference type="CDD" id="cd00608">
    <property type="entry name" value="GalT"/>
    <property type="match status" value="1"/>
</dbReference>
<dbReference type="GO" id="GO:0000981">
    <property type="term" value="F:DNA-binding transcription factor activity, RNA polymerase II-specific"/>
    <property type="evidence" value="ECO:0007669"/>
    <property type="project" value="InterPro"/>
</dbReference>
<dbReference type="PROSITE" id="PS50048">
    <property type="entry name" value="ZN2_CY6_FUNGAL_2"/>
    <property type="match status" value="1"/>
</dbReference>
<evidence type="ECO:0000256" key="7">
    <source>
        <dbReference type="ARBA" id="ARBA00022679"/>
    </source>
</evidence>
<keyword evidence="13 14" id="KW-0119">Carbohydrate metabolism</keyword>
<dbReference type="NCBIfam" id="TIGR00209">
    <property type="entry name" value="galT_1"/>
    <property type="match status" value="1"/>
</dbReference>
<comment type="caution">
    <text evidence="17">The sequence shown here is derived from an EMBL/GenBank/DDBJ whole genome shotgun (WGS) entry which is preliminary data.</text>
</comment>
<dbReference type="Pfam" id="PF00172">
    <property type="entry name" value="Zn_clus"/>
    <property type="match status" value="1"/>
</dbReference>
<evidence type="ECO:0000256" key="3">
    <source>
        <dbReference type="ARBA" id="ARBA00004947"/>
    </source>
</evidence>
<dbReference type="PROSITE" id="PS00117">
    <property type="entry name" value="GAL_P_UDP_TRANSF_I"/>
    <property type="match status" value="1"/>
</dbReference>
<evidence type="ECO:0000256" key="11">
    <source>
        <dbReference type="ARBA" id="ARBA00023144"/>
    </source>
</evidence>
<protein>
    <recommendedName>
        <fullName evidence="6 14">Galactose-1-phosphate uridylyltransferase</fullName>
        <ecNumber evidence="5 14">2.7.7.12</ecNumber>
    </recommendedName>
</protein>
<evidence type="ECO:0000256" key="15">
    <source>
        <dbReference type="SAM" id="MobiDB-lite"/>
    </source>
</evidence>
<feature type="domain" description="Zn(2)-C6 fungal-type" evidence="16">
    <location>
        <begin position="27"/>
        <end position="61"/>
    </location>
</feature>
<dbReference type="FunFam" id="3.30.428.10:FF:000001">
    <property type="entry name" value="Galactose-1-phosphate uridylyltransferase"/>
    <property type="match status" value="1"/>
</dbReference>
<keyword evidence="8 14" id="KW-0548">Nucleotidyltransferase</keyword>
<organism evidence="17 18">
    <name type="scientific">Rhizopus azygosporus</name>
    <name type="common">Rhizopus microsporus var. azygosporus</name>
    <dbReference type="NCBI Taxonomy" id="86630"/>
    <lineage>
        <taxon>Eukaryota</taxon>
        <taxon>Fungi</taxon>
        <taxon>Fungi incertae sedis</taxon>
        <taxon>Mucoromycota</taxon>
        <taxon>Mucoromycotina</taxon>
        <taxon>Mucoromycetes</taxon>
        <taxon>Mucorales</taxon>
        <taxon>Mucorineae</taxon>
        <taxon>Rhizopodaceae</taxon>
        <taxon>Rhizopus</taxon>
    </lineage>
</organism>
<dbReference type="GO" id="GO:0003677">
    <property type="term" value="F:DNA binding"/>
    <property type="evidence" value="ECO:0007669"/>
    <property type="project" value="InterPro"/>
</dbReference>
<comment type="pathway">
    <text evidence="3 14">Carbohydrate metabolism; galactose metabolism.</text>
</comment>
<dbReference type="InterPro" id="IPR005850">
    <property type="entry name" value="GalP_Utransf_C"/>
</dbReference>
<dbReference type="FunFam" id="3.30.428.10:FF:000002">
    <property type="entry name" value="Galactose-1-phosphate uridylyltransferase"/>
    <property type="match status" value="1"/>
</dbReference>
<dbReference type="EMBL" id="PJQL01001024">
    <property type="protein sequence ID" value="RCH91076.1"/>
    <property type="molecule type" value="Genomic_DNA"/>
</dbReference>
<dbReference type="AlphaFoldDB" id="A0A367JMB9"/>
<dbReference type="Gene3D" id="3.30.428.10">
    <property type="entry name" value="HIT-like"/>
    <property type="match status" value="2"/>
</dbReference>
<dbReference type="InterPro" id="IPR001937">
    <property type="entry name" value="GalP_UDPtransf1"/>
</dbReference>
<dbReference type="InterPro" id="IPR001138">
    <property type="entry name" value="Zn2Cys6_DnaBD"/>
</dbReference>
<dbReference type="Proteomes" id="UP000252139">
    <property type="component" value="Unassembled WGS sequence"/>
</dbReference>
<dbReference type="PANTHER" id="PTHR11943:SF1">
    <property type="entry name" value="GALACTOSE-1-PHOSPHATE URIDYLYLTRANSFERASE"/>
    <property type="match status" value="1"/>
</dbReference>
<keyword evidence="7 14" id="KW-0808">Transferase</keyword>
<keyword evidence="18" id="KW-1185">Reference proteome</keyword>
<evidence type="ECO:0000313" key="17">
    <source>
        <dbReference type="EMBL" id="RCH91076.1"/>
    </source>
</evidence>